<evidence type="ECO:0000313" key="2">
    <source>
        <dbReference type="EMBL" id="JAC65761.1"/>
    </source>
</evidence>
<sequence length="311" mass="34525">MISVGINTSSGNDSRTSHVQVDEQQYEKYDLKSLEDDPALLDCCLQDLEEERNAREMFSRLMATDLSNKRLEYAAQVFATDISQARQVPGYVSDAGTPELTSDEDSDDPEMLRLKQERLMQLQKEARMKSSLQKTGRGRLQDEDEARLASRLLSEDGFVVVHLSLPEKQVCAAVDEHLNTLAGHHMGTLFLRVAANRTAGASARHQWALHSLPALLCVRDGAMRARASVAEFCSADNGELFEEDVTAWLVRLRALRGLSGEANLLEDEGSSGSEEEEEKHQPCPECGRTYPHEHVRPLARAAESDEENGGT</sequence>
<proteinExistence type="predicted"/>
<evidence type="ECO:0008006" key="3">
    <source>
        <dbReference type="Google" id="ProtNLM"/>
    </source>
</evidence>
<reference evidence="2" key="1">
    <citation type="submission" date="2014-05" db="EMBL/GenBank/DDBJ databases">
        <title>The transcriptome of the halophilic microalga Tetraselmis sp. GSL018 isolated from the Great Salt Lake, Utah.</title>
        <authorList>
            <person name="Jinkerson R.E."/>
            <person name="D'Adamo S."/>
            <person name="Posewitz M.C."/>
        </authorList>
    </citation>
    <scope>NUCLEOTIDE SEQUENCE</scope>
    <source>
        <strain evidence="2">GSL018</strain>
    </source>
</reference>
<protein>
    <recommendedName>
        <fullName evidence="3">Phosducin thioredoxin-like domain-containing protein</fullName>
    </recommendedName>
</protein>
<gene>
    <name evidence="2" type="ORF">TSPGSL018_15312</name>
</gene>
<dbReference type="Gene3D" id="3.40.30.10">
    <property type="entry name" value="Glutaredoxin"/>
    <property type="match status" value="1"/>
</dbReference>
<dbReference type="EMBL" id="GBEZ01020951">
    <property type="protein sequence ID" value="JAC65761.1"/>
    <property type="molecule type" value="Transcribed_RNA"/>
</dbReference>
<dbReference type="PANTHER" id="PTHR21148">
    <property type="entry name" value="THIOREDOXIN DOMAIN-CONTAINING PROTEIN 9"/>
    <property type="match status" value="1"/>
</dbReference>
<organism evidence="2">
    <name type="scientific">Tetraselmis sp. GSL018</name>
    <dbReference type="NCBI Taxonomy" id="582737"/>
    <lineage>
        <taxon>Eukaryota</taxon>
        <taxon>Viridiplantae</taxon>
        <taxon>Chlorophyta</taxon>
        <taxon>core chlorophytes</taxon>
        <taxon>Chlorodendrophyceae</taxon>
        <taxon>Chlorodendrales</taxon>
        <taxon>Chlorodendraceae</taxon>
        <taxon>Tetraselmis</taxon>
    </lineage>
</organism>
<dbReference type="AlphaFoldDB" id="A0A061R5F2"/>
<feature type="region of interest" description="Disordered" evidence="1">
    <location>
        <begin position="1"/>
        <end position="22"/>
    </location>
</feature>
<accession>A0A061R5F2</accession>
<feature type="region of interest" description="Disordered" evidence="1">
    <location>
        <begin position="264"/>
        <end position="311"/>
    </location>
</feature>
<feature type="compositionally biased region" description="Acidic residues" evidence="1">
    <location>
        <begin position="264"/>
        <end position="277"/>
    </location>
</feature>
<evidence type="ECO:0000256" key="1">
    <source>
        <dbReference type="SAM" id="MobiDB-lite"/>
    </source>
</evidence>
<dbReference type="SUPFAM" id="SSF52833">
    <property type="entry name" value="Thioredoxin-like"/>
    <property type="match status" value="1"/>
</dbReference>
<dbReference type="InterPro" id="IPR036249">
    <property type="entry name" value="Thioredoxin-like_sf"/>
</dbReference>
<name>A0A061R5F2_9CHLO</name>